<organism evidence="3 4">
    <name type="scientific">Pseudofrankia asymbiotica</name>
    <dbReference type="NCBI Taxonomy" id="1834516"/>
    <lineage>
        <taxon>Bacteria</taxon>
        <taxon>Bacillati</taxon>
        <taxon>Actinomycetota</taxon>
        <taxon>Actinomycetes</taxon>
        <taxon>Frankiales</taxon>
        <taxon>Frankiaceae</taxon>
        <taxon>Pseudofrankia</taxon>
    </lineage>
</organism>
<dbReference type="PROSITE" id="PS00061">
    <property type="entry name" value="ADH_SHORT"/>
    <property type="match status" value="1"/>
</dbReference>
<dbReference type="EMBL" id="MOMC01000043">
    <property type="protein sequence ID" value="ONH28037.1"/>
    <property type="molecule type" value="Genomic_DNA"/>
</dbReference>
<keyword evidence="2" id="KW-0560">Oxidoreductase</keyword>
<gene>
    <name evidence="3" type="ORF">BL253_20775</name>
</gene>
<dbReference type="CDD" id="cd05233">
    <property type="entry name" value="SDR_c"/>
    <property type="match status" value="1"/>
</dbReference>
<keyword evidence="4" id="KW-1185">Reference proteome</keyword>
<reference evidence="4" key="1">
    <citation type="submission" date="2016-10" db="EMBL/GenBank/DDBJ databases">
        <title>Frankia sp. NRRL B-16386 Genome sequencing.</title>
        <authorList>
            <person name="Ghodhbane-Gtari F."/>
            <person name="Swanson E."/>
            <person name="Gueddou A."/>
            <person name="Hezbri K."/>
            <person name="Ktari K."/>
            <person name="Nouioui I."/>
            <person name="Morris K."/>
            <person name="Simpson S."/>
            <person name="Abebe-Akele F."/>
            <person name="Thomas K."/>
            <person name="Gtari M."/>
            <person name="Tisa L.S."/>
        </authorList>
    </citation>
    <scope>NUCLEOTIDE SEQUENCE [LARGE SCALE GENOMIC DNA]</scope>
    <source>
        <strain evidence="4">NRRL B-16386</strain>
    </source>
</reference>
<dbReference type="OrthoDB" id="9789398at2"/>
<dbReference type="FunFam" id="3.40.50.720:FF:000084">
    <property type="entry name" value="Short-chain dehydrogenase reductase"/>
    <property type="match status" value="1"/>
</dbReference>
<dbReference type="PRINTS" id="PR00081">
    <property type="entry name" value="GDHRDH"/>
</dbReference>
<protein>
    <recommendedName>
        <fullName evidence="5">3-ketoacyl-ACP reductase</fullName>
    </recommendedName>
</protein>
<evidence type="ECO:0000256" key="1">
    <source>
        <dbReference type="ARBA" id="ARBA00006484"/>
    </source>
</evidence>
<dbReference type="STRING" id="1834516.BL253_20775"/>
<evidence type="ECO:0000313" key="4">
    <source>
        <dbReference type="Proteomes" id="UP000188929"/>
    </source>
</evidence>
<dbReference type="InterPro" id="IPR036291">
    <property type="entry name" value="NAD(P)-bd_dom_sf"/>
</dbReference>
<comment type="similarity">
    <text evidence="1">Belongs to the short-chain dehydrogenases/reductases (SDR) family.</text>
</comment>
<dbReference type="InterPro" id="IPR020904">
    <property type="entry name" value="Sc_DH/Rdtase_CS"/>
</dbReference>
<dbReference type="InterPro" id="IPR002347">
    <property type="entry name" value="SDR_fam"/>
</dbReference>
<name>A0A1V2I819_9ACTN</name>
<dbReference type="Proteomes" id="UP000188929">
    <property type="component" value="Unassembled WGS sequence"/>
</dbReference>
<dbReference type="RefSeq" id="WP_076818846.1">
    <property type="nucleotide sequence ID" value="NZ_MOMC01000043.1"/>
</dbReference>
<dbReference type="PANTHER" id="PTHR43639">
    <property type="entry name" value="OXIDOREDUCTASE, SHORT-CHAIN DEHYDROGENASE/REDUCTASE FAMILY (AFU_ORTHOLOGUE AFUA_5G02870)"/>
    <property type="match status" value="1"/>
</dbReference>
<comment type="caution">
    <text evidence="3">The sequence shown here is derived from an EMBL/GenBank/DDBJ whole genome shotgun (WGS) entry which is preliminary data.</text>
</comment>
<dbReference type="NCBIfam" id="NF005559">
    <property type="entry name" value="PRK07231.1"/>
    <property type="match status" value="1"/>
</dbReference>
<evidence type="ECO:0000256" key="2">
    <source>
        <dbReference type="ARBA" id="ARBA00023002"/>
    </source>
</evidence>
<dbReference type="Pfam" id="PF13561">
    <property type="entry name" value="adh_short_C2"/>
    <property type="match status" value="1"/>
</dbReference>
<dbReference type="SUPFAM" id="SSF51735">
    <property type="entry name" value="NAD(P)-binding Rossmann-fold domains"/>
    <property type="match status" value="1"/>
</dbReference>
<dbReference type="AlphaFoldDB" id="A0A1V2I819"/>
<dbReference type="Gene3D" id="3.40.50.720">
    <property type="entry name" value="NAD(P)-binding Rossmann-like Domain"/>
    <property type="match status" value="1"/>
</dbReference>
<evidence type="ECO:0008006" key="5">
    <source>
        <dbReference type="Google" id="ProtNLM"/>
    </source>
</evidence>
<proteinExistence type="inferred from homology"/>
<dbReference type="PRINTS" id="PR00080">
    <property type="entry name" value="SDRFAMILY"/>
</dbReference>
<dbReference type="GO" id="GO:0016491">
    <property type="term" value="F:oxidoreductase activity"/>
    <property type="evidence" value="ECO:0007669"/>
    <property type="project" value="UniProtKB-KW"/>
</dbReference>
<evidence type="ECO:0000313" key="3">
    <source>
        <dbReference type="EMBL" id="ONH28037.1"/>
    </source>
</evidence>
<sequence length="265" mass="27703">MGTKAAIVTGGSKGIGAAIAERLVRQGTAVMITARKREPLERTAERLRALGGGEVAFQVGHAGSPEDAEACMAATMSAFGSVDILVNNAATSPYHGPVIEVDIPRLDKTIEVNLRGPLLWSQAAWRAHMGRHGGSILNISSIGGQAYTSDNGVYAMTKAGLDFLTRFLAVELAPTVRVNAIAPGLVATEMAEALWNGPNVRVPPMGRVGTPEDIAAAAVYLLGDEAGWVTGQVLDVDGGALICDFERYRRRPKPAVPLPAPEAGA</sequence>
<dbReference type="PANTHER" id="PTHR43639:SF1">
    <property type="entry name" value="SHORT-CHAIN DEHYDROGENASE_REDUCTASE FAMILY PROTEIN"/>
    <property type="match status" value="1"/>
</dbReference>
<accession>A0A1V2I819</accession>